<dbReference type="InterPro" id="IPR011990">
    <property type="entry name" value="TPR-like_helical_dom_sf"/>
</dbReference>
<evidence type="ECO:0000313" key="4">
    <source>
        <dbReference type="Proteomes" id="UP000775547"/>
    </source>
</evidence>
<dbReference type="Pfam" id="PF01535">
    <property type="entry name" value="PPR"/>
    <property type="match status" value="1"/>
</dbReference>
<proteinExistence type="predicted"/>
<dbReference type="PANTHER" id="PTHR47939">
    <property type="entry name" value="MEMBRANE-ASSOCIATED SALT-INDUCIBLE PROTEIN-LIKE"/>
    <property type="match status" value="1"/>
</dbReference>
<feature type="repeat" description="PPR" evidence="1">
    <location>
        <begin position="131"/>
        <end position="165"/>
    </location>
</feature>
<protein>
    <recommendedName>
        <fullName evidence="5">Pentatricopeptide repeat protein</fullName>
    </recommendedName>
</protein>
<dbReference type="InterPro" id="IPR050667">
    <property type="entry name" value="PPR-containing_protein"/>
</dbReference>
<name>A0A9P7GGG3_9AGAR</name>
<feature type="region of interest" description="Disordered" evidence="2">
    <location>
        <begin position="611"/>
        <end position="636"/>
    </location>
</feature>
<dbReference type="EMBL" id="JABCKV010000019">
    <property type="protein sequence ID" value="KAG5646557.1"/>
    <property type="molecule type" value="Genomic_DNA"/>
</dbReference>
<organism evidence="3 4">
    <name type="scientific">Asterophora parasitica</name>
    <dbReference type="NCBI Taxonomy" id="117018"/>
    <lineage>
        <taxon>Eukaryota</taxon>
        <taxon>Fungi</taxon>
        <taxon>Dikarya</taxon>
        <taxon>Basidiomycota</taxon>
        <taxon>Agaricomycotina</taxon>
        <taxon>Agaricomycetes</taxon>
        <taxon>Agaricomycetidae</taxon>
        <taxon>Agaricales</taxon>
        <taxon>Tricholomatineae</taxon>
        <taxon>Lyophyllaceae</taxon>
        <taxon>Asterophora</taxon>
    </lineage>
</organism>
<feature type="compositionally biased region" description="Basic and acidic residues" evidence="2">
    <location>
        <begin position="73"/>
        <end position="94"/>
    </location>
</feature>
<dbReference type="Gene3D" id="1.25.40.10">
    <property type="entry name" value="Tetratricopeptide repeat domain"/>
    <property type="match status" value="2"/>
</dbReference>
<comment type="caution">
    <text evidence="3">The sequence shown here is derived from an EMBL/GenBank/DDBJ whole genome shotgun (WGS) entry which is preliminary data.</text>
</comment>
<dbReference type="AlphaFoldDB" id="A0A9P7GGG3"/>
<keyword evidence="4" id="KW-1185">Reference proteome</keyword>
<dbReference type="PANTHER" id="PTHR47939:SF1">
    <property type="entry name" value="OS04G0684500 PROTEIN"/>
    <property type="match status" value="1"/>
</dbReference>
<dbReference type="Pfam" id="PF13041">
    <property type="entry name" value="PPR_2"/>
    <property type="match status" value="1"/>
</dbReference>
<feature type="region of interest" description="Disordered" evidence="2">
    <location>
        <begin position="53"/>
        <end position="94"/>
    </location>
</feature>
<reference evidence="3" key="2">
    <citation type="submission" date="2021-10" db="EMBL/GenBank/DDBJ databases">
        <title>Phylogenomics reveals ancestral predisposition of the termite-cultivated fungus Termitomyces towards a domesticated lifestyle.</title>
        <authorList>
            <person name="Auxier B."/>
            <person name="Grum-Grzhimaylo A."/>
            <person name="Cardenas M.E."/>
            <person name="Lodge J.D."/>
            <person name="Laessoe T."/>
            <person name="Pedersen O."/>
            <person name="Smith M.E."/>
            <person name="Kuyper T.W."/>
            <person name="Franco-Molano E.A."/>
            <person name="Baroni T.J."/>
            <person name="Aanen D.K."/>
        </authorList>
    </citation>
    <scope>NUCLEOTIDE SEQUENCE</scope>
    <source>
        <strain evidence="3">AP01</strain>
        <tissue evidence="3">Mycelium</tissue>
    </source>
</reference>
<reference evidence="3" key="1">
    <citation type="submission" date="2020-07" db="EMBL/GenBank/DDBJ databases">
        <authorList>
            <person name="Nieuwenhuis M."/>
            <person name="Van De Peppel L.J.J."/>
        </authorList>
    </citation>
    <scope>NUCLEOTIDE SEQUENCE</scope>
    <source>
        <strain evidence="3">AP01</strain>
        <tissue evidence="3">Mycelium</tissue>
    </source>
</reference>
<dbReference type="OrthoDB" id="185373at2759"/>
<evidence type="ECO:0000256" key="1">
    <source>
        <dbReference type="PROSITE-ProRule" id="PRU00708"/>
    </source>
</evidence>
<dbReference type="Proteomes" id="UP000775547">
    <property type="component" value="Unassembled WGS sequence"/>
</dbReference>
<evidence type="ECO:0008006" key="5">
    <source>
        <dbReference type="Google" id="ProtNLM"/>
    </source>
</evidence>
<sequence>MIRNLAANRQLDRVHAQCCCVLRQYATFPRRASHATPEAVDAPRLPRYLRRQSAAPKPTTAQPQGQDDGPSSLKREFRSRKFDPSKEQPSKTDIRLLEPHVLSARLKKLCDANKVDDAVAMLKNSPRDAQNTQVWNTLIWECMKVKRFNLSYQLYTDMKRRGFNPTARTFQTMFTGLSKIDNWASHTKQLDNAHSIYDAFQRYMASVKKHDPESAELTPGPLTNYVKILGDNELYQEVFDVYYALPSEGPLAPNVHLYTAMFQALASTPNARPTELHHQNADNAKVLWTQMQKALKKAPTSFAVDTYLATAAIAALSRGRTPEHELAFTITRSYFGLRAPGDPPSKGTLPLTQPALDAILKLCNSSRNFSLCVDFFQQVKRRPSAEGGIEILDHGHLNEVLRSRVAAPDAGAAYACLEMLEWMLRQEIVGRNGYRIRPTIASYNLVMTACWRDGDWRSAARVFDLMTGYHSHDFMDGAVSSAPRRDARGPGRSVDLGPETLSSLVRTALTSRDSASVRQCLRIVDFLGVDKMFASDRAEATKTKTFFTGKLAAAIVEALQFVAGASTKGTSPPEIARWRRLAGVAAQYEKRRAAQKSDFIPTMVLEGAAPEQKAQLARDGNRRSSYSRQVPIAPAY</sequence>
<accession>A0A9P7GGG3</accession>
<gene>
    <name evidence="3" type="ORF">DXG03_002860</name>
</gene>
<dbReference type="InterPro" id="IPR002885">
    <property type="entry name" value="PPR_rpt"/>
</dbReference>
<evidence type="ECO:0000256" key="2">
    <source>
        <dbReference type="SAM" id="MobiDB-lite"/>
    </source>
</evidence>
<dbReference type="PROSITE" id="PS51375">
    <property type="entry name" value="PPR"/>
    <property type="match status" value="1"/>
</dbReference>
<evidence type="ECO:0000313" key="3">
    <source>
        <dbReference type="EMBL" id="KAG5646557.1"/>
    </source>
</evidence>